<evidence type="ECO:0000313" key="7">
    <source>
        <dbReference type="EMBL" id="TQD39394.1"/>
    </source>
</evidence>
<dbReference type="PANTHER" id="PTHR30294:SF29">
    <property type="entry name" value="MULTIDRUG ABC TRANSPORTER PERMEASE YBHS-RELATED"/>
    <property type="match status" value="1"/>
</dbReference>
<gene>
    <name evidence="7" type="primary">gldF</name>
    <name evidence="7" type="ORF">FKR84_05720</name>
</gene>
<proteinExistence type="predicted"/>
<dbReference type="AlphaFoldDB" id="A0A507ZT15"/>
<organism evidence="7 8">
    <name type="scientific">Haloflavibacter putidus</name>
    <dbReference type="NCBI Taxonomy" id="2576776"/>
    <lineage>
        <taxon>Bacteria</taxon>
        <taxon>Pseudomonadati</taxon>
        <taxon>Bacteroidota</taxon>
        <taxon>Flavobacteriia</taxon>
        <taxon>Flavobacteriales</taxon>
        <taxon>Flavobacteriaceae</taxon>
        <taxon>Haloflavibacter</taxon>
    </lineage>
</organism>
<evidence type="ECO:0000256" key="5">
    <source>
        <dbReference type="ARBA" id="ARBA00023136"/>
    </source>
</evidence>
<reference evidence="7 8" key="1">
    <citation type="submission" date="2019-06" db="EMBL/GenBank/DDBJ databases">
        <title>Flavibacter putida gen. nov., sp. nov., a novel marine bacterium of the family Flavobacteriaceae isolated from coastal seawater.</title>
        <authorList>
            <person name="Feng X."/>
        </authorList>
    </citation>
    <scope>NUCLEOTIDE SEQUENCE [LARGE SCALE GENOMIC DNA]</scope>
    <source>
        <strain evidence="7 8">PLHSN227</strain>
    </source>
</reference>
<dbReference type="EMBL" id="VIAR01000004">
    <property type="protein sequence ID" value="TQD39394.1"/>
    <property type="molecule type" value="Genomic_DNA"/>
</dbReference>
<feature type="transmembrane region" description="Helical" evidence="6">
    <location>
        <begin position="139"/>
        <end position="158"/>
    </location>
</feature>
<dbReference type="InterPro" id="IPR051449">
    <property type="entry name" value="ABC-2_transporter_component"/>
</dbReference>
<dbReference type="GO" id="GO:0140359">
    <property type="term" value="F:ABC-type transporter activity"/>
    <property type="evidence" value="ECO:0007669"/>
    <property type="project" value="InterPro"/>
</dbReference>
<accession>A0A507ZT15</accession>
<dbReference type="OrthoDB" id="9794512at2"/>
<dbReference type="PANTHER" id="PTHR30294">
    <property type="entry name" value="MEMBRANE COMPONENT OF ABC TRANSPORTER YHHJ-RELATED"/>
    <property type="match status" value="1"/>
</dbReference>
<dbReference type="NCBIfam" id="TIGR03518">
    <property type="entry name" value="ABC_perm_GldF"/>
    <property type="match status" value="1"/>
</dbReference>
<feature type="transmembrane region" description="Helical" evidence="6">
    <location>
        <begin position="220"/>
        <end position="238"/>
    </location>
</feature>
<evidence type="ECO:0000256" key="3">
    <source>
        <dbReference type="ARBA" id="ARBA00022692"/>
    </source>
</evidence>
<keyword evidence="2" id="KW-1003">Cell membrane</keyword>
<evidence type="ECO:0000256" key="6">
    <source>
        <dbReference type="SAM" id="Phobius"/>
    </source>
</evidence>
<keyword evidence="5 6" id="KW-0472">Membrane</keyword>
<comment type="caution">
    <text evidence="7">The sequence shown here is derived from an EMBL/GenBank/DDBJ whole genome shotgun (WGS) entry which is preliminary data.</text>
</comment>
<dbReference type="RefSeq" id="WP_141421341.1">
    <property type="nucleotide sequence ID" value="NZ_VIAR01000004.1"/>
</dbReference>
<comment type="subcellular location">
    <subcellularLocation>
        <location evidence="1">Cell membrane</location>
        <topology evidence="1">Multi-pass membrane protein</topology>
    </subcellularLocation>
</comment>
<protein>
    <submittedName>
        <fullName evidence="7">Gliding motility-associated ABC transporter permease subunit GldF</fullName>
    </submittedName>
</protein>
<feature type="transmembrane region" description="Helical" evidence="6">
    <location>
        <begin position="12"/>
        <end position="35"/>
    </location>
</feature>
<keyword evidence="3 6" id="KW-0812">Transmembrane</keyword>
<feature type="transmembrane region" description="Helical" evidence="6">
    <location>
        <begin position="165"/>
        <end position="182"/>
    </location>
</feature>
<name>A0A507ZT15_9FLAO</name>
<dbReference type="GO" id="GO:0005886">
    <property type="term" value="C:plasma membrane"/>
    <property type="evidence" value="ECO:0007669"/>
    <property type="project" value="UniProtKB-SubCell"/>
</dbReference>
<evidence type="ECO:0000256" key="4">
    <source>
        <dbReference type="ARBA" id="ARBA00022989"/>
    </source>
</evidence>
<evidence type="ECO:0000256" key="1">
    <source>
        <dbReference type="ARBA" id="ARBA00004651"/>
    </source>
</evidence>
<sequence>MRAILQKEINAFFSSPIGYLVIGIFLLVNGLFIWVFKGDFNILDYGFANLSPFFLIAPWIFIFLIPAITMRSFSEEKKQGTLELLYTKPLTRWQLVLGKYFGALTLVILALLPTILYVYTISALSKTGDSLDYGATLGSYLGLFFLAAIYTAIGVFASTFSQNQIVAFILAVLGCFLLYFGFEGLSSIALFGSETYALEYLGINFHYKSISRGVIDTRDIIYFLSVSFLFLYLTKFKLQKAIA</sequence>
<feature type="transmembrane region" description="Helical" evidence="6">
    <location>
        <begin position="47"/>
        <end position="68"/>
    </location>
</feature>
<evidence type="ECO:0000313" key="8">
    <source>
        <dbReference type="Proteomes" id="UP000317169"/>
    </source>
</evidence>
<feature type="transmembrane region" description="Helical" evidence="6">
    <location>
        <begin position="100"/>
        <end position="119"/>
    </location>
</feature>
<dbReference type="Proteomes" id="UP000317169">
    <property type="component" value="Unassembled WGS sequence"/>
</dbReference>
<keyword evidence="8" id="KW-1185">Reference proteome</keyword>
<dbReference type="InterPro" id="IPR019860">
    <property type="entry name" value="Motility-assoc_ABC_perm_GldF"/>
</dbReference>
<dbReference type="Pfam" id="PF12679">
    <property type="entry name" value="ABC2_membrane_2"/>
    <property type="match status" value="1"/>
</dbReference>
<evidence type="ECO:0000256" key="2">
    <source>
        <dbReference type="ARBA" id="ARBA00022475"/>
    </source>
</evidence>
<keyword evidence="4 6" id="KW-1133">Transmembrane helix</keyword>